<protein>
    <submittedName>
        <fullName evidence="2">Uncharacterized protein</fullName>
    </submittedName>
</protein>
<dbReference type="EMBL" id="CP022987">
    <property type="protein sequence ID" value="QAA92970.1"/>
    <property type="molecule type" value="Genomic_DNA"/>
</dbReference>
<dbReference type="Proteomes" id="UP000283474">
    <property type="component" value="Chromosome"/>
</dbReference>
<dbReference type="RefSeq" id="WP_128354022.1">
    <property type="nucleotide sequence ID" value="NZ_CP022987.1"/>
</dbReference>
<reference evidence="2 3" key="1">
    <citation type="submission" date="2017-08" db="EMBL/GenBank/DDBJ databases">
        <authorList>
            <person name="Park S.-J."/>
            <person name="Kim H."/>
        </authorList>
    </citation>
    <scope>NUCLEOTIDE SEQUENCE [LARGE SCALE GENOMIC DNA]</scope>
    <source>
        <strain evidence="3">ye3</strain>
    </source>
</reference>
<dbReference type="KEGG" id="pus:CKA81_03245"/>
<sequence>MTKQPSPQTDKPQDDDQPREQQRSHGDQQNRSKKDGHTDQIGTGQDQTSGRQRGGAARRPG</sequence>
<evidence type="ECO:0000256" key="1">
    <source>
        <dbReference type="SAM" id="MobiDB-lite"/>
    </source>
</evidence>
<organism evidence="2 3">
    <name type="scientific">Pollutimonas thiosulfatoxidans</name>
    <dbReference type="NCBI Taxonomy" id="2028345"/>
    <lineage>
        <taxon>Bacteria</taxon>
        <taxon>Pseudomonadati</taxon>
        <taxon>Pseudomonadota</taxon>
        <taxon>Betaproteobacteria</taxon>
        <taxon>Burkholderiales</taxon>
        <taxon>Alcaligenaceae</taxon>
        <taxon>Pollutimonas</taxon>
    </lineage>
</organism>
<feature type="compositionally biased region" description="Polar residues" evidence="1">
    <location>
        <begin position="40"/>
        <end position="49"/>
    </location>
</feature>
<feature type="compositionally biased region" description="Low complexity" evidence="1">
    <location>
        <begin position="50"/>
        <end position="61"/>
    </location>
</feature>
<evidence type="ECO:0000313" key="3">
    <source>
        <dbReference type="Proteomes" id="UP000283474"/>
    </source>
</evidence>
<accession>A0A410G9J5</accession>
<feature type="compositionally biased region" description="Basic and acidic residues" evidence="1">
    <location>
        <begin position="11"/>
        <end position="38"/>
    </location>
</feature>
<keyword evidence="3" id="KW-1185">Reference proteome</keyword>
<dbReference type="AlphaFoldDB" id="A0A410G9J5"/>
<gene>
    <name evidence="2" type="ORF">CKA81_03245</name>
</gene>
<evidence type="ECO:0000313" key="2">
    <source>
        <dbReference type="EMBL" id="QAA92970.1"/>
    </source>
</evidence>
<name>A0A410G9J5_9BURK</name>
<feature type="region of interest" description="Disordered" evidence="1">
    <location>
        <begin position="1"/>
        <end position="61"/>
    </location>
</feature>
<feature type="compositionally biased region" description="Low complexity" evidence="1">
    <location>
        <begin position="1"/>
        <end position="10"/>
    </location>
</feature>
<proteinExistence type="predicted"/>